<protein>
    <recommendedName>
        <fullName evidence="15">HD domain-containing protein</fullName>
    </recommendedName>
</protein>
<dbReference type="Gene3D" id="1.10.3090.10">
    <property type="entry name" value="cca-adding enzyme, domain 2"/>
    <property type="match status" value="1"/>
</dbReference>
<evidence type="ECO:0000256" key="6">
    <source>
        <dbReference type="ARBA" id="ARBA00022741"/>
    </source>
</evidence>
<comment type="caution">
    <text evidence="13">The sequence shown here is derived from an EMBL/GenBank/DDBJ whole genome shotgun (WGS) entry which is preliminary data.</text>
</comment>
<dbReference type="GO" id="GO:0046872">
    <property type="term" value="F:metal ion binding"/>
    <property type="evidence" value="ECO:0007669"/>
    <property type="project" value="UniProtKB-KW"/>
</dbReference>
<keyword evidence="7" id="KW-0460">Magnesium</keyword>
<dbReference type="Pfam" id="PF01743">
    <property type="entry name" value="PolyA_pol"/>
    <property type="match status" value="1"/>
</dbReference>
<dbReference type="Proteomes" id="UP000177480">
    <property type="component" value="Unassembled WGS sequence"/>
</dbReference>
<dbReference type="SUPFAM" id="SSF81891">
    <property type="entry name" value="Poly A polymerase C-terminal region-like"/>
    <property type="match status" value="1"/>
</dbReference>
<keyword evidence="2 8" id="KW-0808">Transferase</keyword>
<reference evidence="13 14" key="1">
    <citation type="journal article" date="2016" name="Nat. Commun.">
        <title>Thousands of microbial genomes shed light on interconnected biogeochemical processes in an aquifer system.</title>
        <authorList>
            <person name="Anantharaman K."/>
            <person name="Brown C.T."/>
            <person name="Hug L.A."/>
            <person name="Sharon I."/>
            <person name="Castelle C.J."/>
            <person name="Probst A.J."/>
            <person name="Thomas B.C."/>
            <person name="Singh A."/>
            <person name="Wilkins M.J."/>
            <person name="Karaoz U."/>
            <person name="Brodie E.L."/>
            <person name="Williams K.H."/>
            <person name="Hubbard S.S."/>
            <person name="Banfield J.F."/>
        </authorList>
    </citation>
    <scope>NUCLEOTIDE SEQUENCE [LARGE SCALE GENOMIC DNA]</scope>
</reference>
<dbReference type="InterPro" id="IPR002646">
    <property type="entry name" value="PolA_pol_head_dom"/>
</dbReference>
<keyword evidence="4" id="KW-0548">Nucleotidyltransferase</keyword>
<feature type="domain" description="Poly A polymerase head" evidence="10">
    <location>
        <begin position="102"/>
        <end position="237"/>
    </location>
</feature>
<dbReference type="STRING" id="1802114.A2719_05260"/>
<keyword evidence="8" id="KW-0694">RNA-binding</keyword>
<dbReference type="GO" id="GO:0000166">
    <property type="term" value="F:nucleotide binding"/>
    <property type="evidence" value="ECO:0007669"/>
    <property type="project" value="UniProtKB-KW"/>
</dbReference>
<organism evidence="13 14">
    <name type="scientific">Candidatus Ryanbacteria bacterium RIFCSPHIGHO2_01_FULL_45_22</name>
    <dbReference type="NCBI Taxonomy" id="1802114"/>
    <lineage>
        <taxon>Bacteria</taxon>
        <taxon>Candidatus Ryaniibacteriota</taxon>
    </lineage>
</organism>
<dbReference type="PANTHER" id="PTHR46173">
    <property type="entry name" value="CCA TRNA NUCLEOTIDYLTRANSFERASE 1, MITOCHONDRIAL"/>
    <property type="match status" value="1"/>
</dbReference>
<dbReference type="GO" id="GO:0008033">
    <property type="term" value="P:tRNA processing"/>
    <property type="evidence" value="ECO:0007669"/>
    <property type="project" value="UniProtKB-KW"/>
</dbReference>
<comment type="similarity">
    <text evidence="8">Belongs to the tRNA nucleotidyltransferase/poly(A) polymerase family.</text>
</comment>
<dbReference type="AlphaFoldDB" id="A0A1G2G3K4"/>
<dbReference type="Pfam" id="PF12627">
    <property type="entry name" value="PolyA_pol_RNAbd"/>
    <property type="match status" value="1"/>
</dbReference>
<name>A0A1G2G3K4_9BACT</name>
<dbReference type="EMBL" id="MHNK01000002">
    <property type="protein sequence ID" value="OGZ44501.1"/>
    <property type="molecule type" value="Genomic_DNA"/>
</dbReference>
<feature type="domain" description="HD" evidence="11">
    <location>
        <begin position="345"/>
        <end position="435"/>
    </location>
</feature>
<dbReference type="InterPro" id="IPR006674">
    <property type="entry name" value="HD_domain"/>
</dbReference>
<gene>
    <name evidence="13" type="ORF">A2719_05260</name>
</gene>
<keyword evidence="5" id="KW-0479">Metal-binding</keyword>
<evidence type="ECO:0000259" key="11">
    <source>
        <dbReference type="Pfam" id="PF01966"/>
    </source>
</evidence>
<accession>A0A1G2G3K4</accession>
<feature type="region of interest" description="Disordered" evidence="9">
    <location>
        <begin position="1"/>
        <end position="22"/>
    </location>
</feature>
<dbReference type="GO" id="GO:0000049">
    <property type="term" value="F:tRNA binding"/>
    <property type="evidence" value="ECO:0007669"/>
    <property type="project" value="TreeGrafter"/>
</dbReference>
<dbReference type="Pfam" id="PF01966">
    <property type="entry name" value="HD"/>
    <property type="match status" value="1"/>
</dbReference>
<sequence length="563" mass="63202">MNEKRLEAMQLSAEEMSEQEQSDIREIPPAFAARMLESIPISDRPIQVQHLAEFRELAQNLRNSGRGNLAEGAEKIINAFGEARADVELPSGKSVSRKPHLVIAGGFVRDTLMGKTPKDIDFATSLDYASVYAALSKKFAKEIEQGEIALVEEAGKNFSVLIVRFNDLDEEYEVAAFRVEGDYRDGRRPDTVMPTRYAGVDAERRDLTINALFYNPYTGNVVDYVGGFKDLEEKKLRFVGNAEERIQEDRLRMLRFVRFLGKTGFTAEVSAKEAIQKNASRIGELPAERLHDELGAVLGTGPAGDALDRLREYGLLREVLPEVEALGDCAQGPPYHMEGDVFKHTVLVANGLPAEASSILRWAAVFHDISKPETRAEEKNPQGDTKVSFHRHAEIGAEKLIPILNRLKFSNEEKNEIKWLVVNHIRMLAEFRNMRESKARELALSPYALNIIALAQADTRGAIPADPRIKKENEENLVLMRERYASILAHEAEKKTEIDTVLKAVNGREIISAYEKRHGHKPEGKTIGVLKARILEEIHDNKVSNPEEARAIMERVVADTNFE</sequence>
<dbReference type="InterPro" id="IPR043519">
    <property type="entry name" value="NT_sf"/>
</dbReference>
<evidence type="ECO:0000256" key="2">
    <source>
        <dbReference type="ARBA" id="ARBA00022679"/>
    </source>
</evidence>
<dbReference type="PANTHER" id="PTHR46173:SF1">
    <property type="entry name" value="CCA TRNA NUCLEOTIDYLTRANSFERASE 1, MITOCHONDRIAL"/>
    <property type="match status" value="1"/>
</dbReference>
<evidence type="ECO:0000256" key="1">
    <source>
        <dbReference type="ARBA" id="ARBA00001946"/>
    </source>
</evidence>
<proteinExistence type="inferred from homology"/>
<evidence type="ECO:0000256" key="4">
    <source>
        <dbReference type="ARBA" id="ARBA00022695"/>
    </source>
</evidence>
<dbReference type="CDD" id="cd00077">
    <property type="entry name" value="HDc"/>
    <property type="match status" value="1"/>
</dbReference>
<dbReference type="InterPro" id="IPR003607">
    <property type="entry name" value="HD/PDEase_dom"/>
</dbReference>
<feature type="domain" description="tRNA nucleotidyltransferase/poly(A) polymerase RNA and SrmB- binding" evidence="12">
    <location>
        <begin position="264"/>
        <end position="325"/>
    </location>
</feature>
<evidence type="ECO:0000313" key="14">
    <source>
        <dbReference type="Proteomes" id="UP000177480"/>
    </source>
</evidence>
<evidence type="ECO:0000256" key="3">
    <source>
        <dbReference type="ARBA" id="ARBA00022694"/>
    </source>
</evidence>
<dbReference type="InterPro" id="IPR032828">
    <property type="entry name" value="PolyA_RNA-bd"/>
</dbReference>
<evidence type="ECO:0000256" key="8">
    <source>
        <dbReference type="RuleBase" id="RU003953"/>
    </source>
</evidence>
<evidence type="ECO:0000256" key="7">
    <source>
        <dbReference type="ARBA" id="ARBA00022842"/>
    </source>
</evidence>
<evidence type="ECO:0000256" key="9">
    <source>
        <dbReference type="SAM" id="MobiDB-lite"/>
    </source>
</evidence>
<dbReference type="Gene3D" id="3.30.460.10">
    <property type="entry name" value="Beta Polymerase, domain 2"/>
    <property type="match status" value="1"/>
</dbReference>
<dbReference type="InterPro" id="IPR050264">
    <property type="entry name" value="Bact_CCA-adding_enz_type3_sf"/>
</dbReference>
<dbReference type="InterPro" id="IPR006675">
    <property type="entry name" value="HDIG_dom"/>
</dbReference>
<dbReference type="GO" id="GO:0016779">
    <property type="term" value="F:nucleotidyltransferase activity"/>
    <property type="evidence" value="ECO:0007669"/>
    <property type="project" value="UniProtKB-KW"/>
</dbReference>
<evidence type="ECO:0000256" key="5">
    <source>
        <dbReference type="ARBA" id="ARBA00022723"/>
    </source>
</evidence>
<evidence type="ECO:0000259" key="10">
    <source>
        <dbReference type="Pfam" id="PF01743"/>
    </source>
</evidence>
<evidence type="ECO:0000313" key="13">
    <source>
        <dbReference type="EMBL" id="OGZ44501.1"/>
    </source>
</evidence>
<evidence type="ECO:0000259" key="12">
    <source>
        <dbReference type="Pfam" id="PF12627"/>
    </source>
</evidence>
<dbReference type="NCBIfam" id="TIGR00277">
    <property type="entry name" value="HDIG"/>
    <property type="match status" value="1"/>
</dbReference>
<keyword evidence="6" id="KW-0547">Nucleotide-binding</keyword>
<keyword evidence="3" id="KW-0819">tRNA processing</keyword>
<dbReference type="SUPFAM" id="SSF81301">
    <property type="entry name" value="Nucleotidyltransferase"/>
    <property type="match status" value="1"/>
</dbReference>
<evidence type="ECO:0008006" key="15">
    <source>
        <dbReference type="Google" id="ProtNLM"/>
    </source>
</evidence>
<comment type="cofactor">
    <cofactor evidence="1">
        <name>Mg(2+)</name>
        <dbReference type="ChEBI" id="CHEBI:18420"/>
    </cofactor>
</comment>
<dbReference type="CDD" id="cd05398">
    <property type="entry name" value="NT_ClassII-CCAase"/>
    <property type="match status" value="1"/>
</dbReference>